<reference evidence="1" key="1">
    <citation type="journal article" date="2019" name="Mitochondrial DNA Part B Resour">
        <title>Characterization of the complete mitochondrial genome of Drechslerella brochopaga, a fungal species trapping nematodes with constricting rings.</title>
        <authorList>
            <person name="Fang M."/>
            <person name="Wang S."/>
            <person name="Xu J."/>
            <person name="Jiang L."/>
            <person name="Zhou D."/>
            <person name="Zhang K.-Q."/>
            <person name="Zhang Y."/>
        </authorList>
    </citation>
    <scope>NUCLEOTIDE SEQUENCE</scope>
    <source>
        <strain evidence="1">YMF1.03216</strain>
    </source>
</reference>
<sequence length="108" mass="13135">MNVTREQICSHKMFYFLFPFFIKMVQTMSSIPIKKIAGLSWYDYCNKNTHILVVEPPYILHVRIIFYIKYNFYLIYVWRQIVLLYFSLLFKYNGDSGVPCINPVFYYI</sequence>
<dbReference type="AlphaFoldDB" id="A0A481ZL91"/>
<gene>
    <name evidence="1" type="primary">orf108</name>
</gene>
<reference evidence="1" key="2">
    <citation type="submission" date="2019-02" db="EMBL/GenBank/DDBJ databases">
        <authorList>
            <person name="Fang M.L."/>
            <person name="Zhang Y."/>
        </authorList>
    </citation>
    <scope>NUCLEOTIDE SEQUENCE</scope>
    <source>
        <strain evidence="1">YMF1.03216</strain>
    </source>
</reference>
<dbReference type="RefSeq" id="YP_009568427.1">
    <property type="nucleotide sequence ID" value="NC_041248.1"/>
</dbReference>
<keyword evidence="1" id="KW-0496">Mitochondrion</keyword>
<dbReference type="EMBL" id="MK550698">
    <property type="protein sequence ID" value="QBL02510.1"/>
    <property type="molecule type" value="Genomic_DNA"/>
</dbReference>
<protein>
    <submittedName>
        <fullName evidence="1">Uncharacterized protein</fullName>
    </submittedName>
</protein>
<name>A0A481ZL91_9PEZI</name>
<dbReference type="GeneID" id="39411760"/>
<evidence type="ECO:0000313" key="1">
    <source>
        <dbReference type="EMBL" id="QBL02510.1"/>
    </source>
</evidence>
<proteinExistence type="predicted"/>
<geneLocation type="mitochondrion" evidence="1"/>
<accession>A0A481ZL91</accession>
<organism evidence="1">
    <name type="scientific">Orbilia brochopaga</name>
    <dbReference type="NCBI Taxonomy" id="3140254"/>
    <lineage>
        <taxon>Eukaryota</taxon>
        <taxon>Fungi</taxon>
        <taxon>Dikarya</taxon>
        <taxon>Ascomycota</taxon>
        <taxon>Pezizomycotina</taxon>
        <taxon>Orbiliomycetes</taxon>
        <taxon>Orbiliales</taxon>
        <taxon>Orbiliaceae</taxon>
        <taxon>Orbilia</taxon>
    </lineage>
</organism>